<dbReference type="PANTHER" id="PTHR38365:SF1">
    <property type="entry name" value="C2 DOMAIN-CONTAINING PROTEIN"/>
    <property type="match status" value="1"/>
</dbReference>
<keyword evidence="2" id="KW-1185">Reference proteome</keyword>
<sequence length="191" mass="21748">MVTTVLPLKKRRPIIPFPNQKNKTTITEEFKTGLHIVIYRAEGIDKCEEIHSKVAEGVRNRGYNVVHWIKPGEEIHTKVVEGVTPVWNQSDVILLENLDDQVFLNVEVQRFNSLADPGSSSGKVVVGRVKIPIPVAYNRRKVGSFPLLRRDGNCHRLEGRVLLAIRLQRIKPDAPFQFCADDLFFDDDLIL</sequence>
<evidence type="ECO:0000313" key="1">
    <source>
        <dbReference type="EMBL" id="CAI8597307.1"/>
    </source>
</evidence>
<gene>
    <name evidence="1" type="ORF">VFH_II075760</name>
</gene>
<dbReference type="Proteomes" id="UP001157006">
    <property type="component" value="Chromosome 2"/>
</dbReference>
<accession>A0AAV0ZHN1</accession>
<name>A0AAV0ZHN1_VICFA</name>
<evidence type="ECO:0000313" key="2">
    <source>
        <dbReference type="Proteomes" id="UP001157006"/>
    </source>
</evidence>
<dbReference type="PANTHER" id="PTHR38365">
    <property type="entry name" value="C2 DOMAIN-CONTAINING PROTEIN-RELATED"/>
    <property type="match status" value="1"/>
</dbReference>
<reference evidence="1 2" key="1">
    <citation type="submission" date="2023-01" db="EMBL/GenBank/DDBJ databases">
        <authorList>
            <person name="Kreplak J."/>
        </authorList>
    </citation>
    <scope>NUCLEOTIDE SEQUENCE [LARGE SCALE GENOMIC DNA]</scope>
</reference>
<dbReference type="AlphaFoldDB" id="A0AAV0ZHN1"/>
<dbReference type="SUPFAM" id="SSF49562">
    <property type="entry name" value="C2 domain (Calcium/lipid-binding domain, CaLB)"/>
    <property type="match status" value="1"/>
</dbReference>
<dbReference type="EMBL" id="OX451737">
    <property type="protein sequence ID" value="CAI8597307.1"/>
    <property type="molecule type" value="Genomic_DNA"/>
</dbReference>
<organism evidence="1 2">
    <name type="scientific">Vicia faba</name>
    <name type="common">Broad bean</name>
    <name type="synonym">Faba vulgaris</name>
    <dbReference type="NCBI Taxonomy" id="3906"/>
    <lineage>
        <taxon>Eukaryota</taxon>
        <taxon>Viridiplantae</taxon>
        <taxon>Streptophyta</taxon>
        <taxon>Embryophyta</taxon>
        <taxon>Tracheophyta</taxon>
        <taxon>Spermatophyta</taxon>
        <taxon>Magnoliopsida</taxon>
        <taxon>eudicotyledons</taxon>
        <taxon>Gunneridae</taxon>
        <taxon>Pentapetalae</taxon>
        <taxon>rosids</taxon>
        <taxon>fabids</taxon>
        <taxon>Fabales</taxon>
        <taxon>Fabaceae</taxon>
        <taxon>Papilionoideae</taxon>
        <taxon>50 kb inversion clade</taxon>
        <taxon>NPAAA clade</taxon>
        <taxon>Hologalegina</taxon>
        <taxon>IRL clade</taxon>
        <taxon>Fabeae</taxon>
        <taxon>Vicia</taxon>
    </lineage>
</organism>
<proteinExistence type="predicted"/>
<dbReference type="InterPro" id="IPR035892">
    <property type="entry name" value="C2_domain_sf"/>
</dbReference>
<protein>
    <recommendedName>
        <fullName evidence="3">C2 domain-containing protein</fullName>
    </recommendedName>
</protein>
<evidence type="ECO:0008006" key="3">
    <source>
        <dbReference type="Google" id="ProtNLM"/>
    </source>
</evidence>